<evidence type="ECO:0000256" key="8">
    <source>
        <dbReference type="ARBA" id="ARBA00023014"/>
    </source>
</evidence>
<dbReference type="SFLD" id="SFLDG01082">
    <property type="entry name" value="B12-binding_domain_containing"/>
    <property type="match status" value="1"/>
</dbReference>
<dbReference type="PANTHER" id="PTHR43837">
    <property type="entry name" value="RIBOSOMAL PROTEIN S12 METHYLTHIOTRANSFERASE RIMO"/>
    <property type="match status" value="1"/>
</dbReference>
<keyword evidence="7 10" id="KW-0408">Iron</keyword>
<dbReference type="InterPro" id="IPR002792">
    <property type="entry name" value="TRAM_dom"/>
</dbReference>
<evidence type="ECO:0000256" key="5">
    <source>
        <dbReference type="ARBA" id="ARBA00022691"/>
    </source>
</evidence>
<keyword evidence="3 10" id="KW-0963">Cytoplasm</keyword>
<dbReference type="GO" id="GO:0035599">
    <property type="term" value="F:aspartic acid methylthiotransferase activity"/>
    <property type="evidence" value="ECO:0007669"/>
    <property type="project" value="TreeGrafter"/>
</dbReference>
<dbReference type="PROSITE" id="PS51918">
    <property type="entry name" value="RADICAL_SAM"/>
    <property type="match status" value="1"/>
</dbReference>
<feature type="domain" description="TRAM" evidence="11">
    <location>
        <begin position="374"/>
        <end position="442"/>
    </location>
</feature>
<accession>A0A942UYF7</accession>
<comment type="catalytic activity">
    <reaction evidence="9">
        <text>N(6)-dimethylallyladenosine(37) in tRNA + (sulfur carrier)-SH + AH2 + 2 S-adenosyl-L-methionine = 2-methylsulfanyl-N(6)-dimethylallyladenosine(37) in tRNA + (sulfur carrier)-H + 5'-deoxyadenosine + L-methionine + A + S-adenosyl-L-homocysteine + 2 H(+)</text>
        <dbReference type="Rhea" id="RHEA:37067"/>
        <dbReference type="Rhea" id="RHEA-COMP:10375"/>
        <dbReference type="Rhea" id="RHEA-COMP:10376"/>
        <dbReference type="Rhea" id="RHEA-COMP:14737"/>
        <dbReference type="Rhea" id="RHEA-COMP:14739"/>
        <dbReference type="ChEBI" id="CHEBI:13193"/>
        <dbReference type="ChEBI" id="CHEBI:15378"/>
        <dbReference type="ChEBI" id="CHEBI:17319"/>
        <dbReference type="ChEBI" id="CHEBI:17499"/>
        <dbReference type="ChEBI" id="CHEBI:29917"/>
        <dbReference type="ChEBI" id="CHEBI:57844"/>
        <dbReference type="ChEBI" id="CHEBI:57856"/>
        <dbReference type="ChEBI" id="CHEBI:59789"/>
        <dbReference type="ChEBI" id="CHEBI:64428"/>
        <dbReference type="ChEBI" id="CHEBI:74415"/>
        <dbReference type="ChEBI" id="CHEBI:74417"/>
        <dbReference type="EC" id="2.8.4.3"/>
    </reaction>
</comment>
<dbReference type="InterPro" id="IPR023404">
    <property type="entry name" value="rSAM_horseshoe"/>
</dbReference>
<gene>
    <name evidence="10 14" type="primary">rimO</name>
    <name evidence="14" type="ORF">GOQ27_15625</name>
</gene>
<evidence type="ECO:0000256" key="10">
    <source>
        <dbReference type="HAMAP-Rule" id="MF_01865"/>
    </source>
</evidence>
<feature type="binding site" evidence="10">
    <location>
        <position position="159"/>
    </location>
    <ligand>
        <name>[4Fe-4S] cluster</name>
        <dbReference type="ChEBI" id="CHEBI:49883"/>
        <label>2</label>
        <note>4Fe-4S-S-AdoMet</note>
    </ligand>
</feature>
<dbReference type="SFLD" id="SFLDS00029">
    <property type="entry name" value="Radical_SAM"/>
    <property type="match status" value="1"/>
</dbReference>
<dbReference type="Pfam" id="PF04055">
    <property type="entry name" value="Radical_SAM"/>
    <property type="match status" value="1"/>
</dbReference>
<dbReference type="EC" id="2.8.4.4" evidence="10"/>
<evidence type="ECO:0000256" key="3">
    <source>
        <dbReference type="ARBA" id="ARBA00022490"/>
    </source>
</evidence>
<feature type="domain" description="MTTase N-terminal" evidence="12">
    <location>
        <begin position="3"/>
        <end position="119"/>
    </location>
</feature>
<dbReference type="PROSITE" id="PS50926">
    <property type="entry name" value="TRAM"/>
    <property type="match status" value="1"/>
</dbReference>
<dbReference type="AlphaFoldDB" id="A0A942UYF7"/>
<dbReference type="GO" id="GO:0046872">
    <property type="term" value="F:metal ion binding"/>
    <property type="evidence" value="ECO:0007669"/>
    <property type="project" value="UniProtKB-KW"/>
</dbReference>
<organism evidence="14 15">
    <name type="scientific">Anaeromonas frigoriresistens</name>
    <dbReference type="NCBI Taxonomy" id="2683708"/>
    <lineage>
        <taxon>Bacteria</taxon>
        <taxon>Bacillati</taxon>
        <taxon>Bacillota</taxon>
        <taxon>Tissierellia</taxon>
        <taxon>Tissierellales</taxon>
        <taxon>Thermohalobacteraceae</taxon>
        <taxon>Anaeromonas</taxon>
    </lineage>
</organism>
<dbReference type="HAMAP" id="MF_01865">
    <property type="entry name" value="MTTase_RimO"/>
    <property type="match status" value="1"/>
</dbReference>
<evidence type="ECO:0000259" key="11">
    <source>
        <dbReference type="PROSITE" id="PS50926"/>
    </source>
</evidence>
<comment type="cofactor">
    <cofactor evidence="10">
        <name>[4Fe-4S] cluster</name>
        <dbReference type="ChEBI" id="CHEBI:49883"/>
    </cofactor>
    <text evidence="10">Binds 2 [4Fe-4S] clusters. One cluster is coordinated with 3 cysteines and an exchangeable S-adenosyl-L-methionine.</text>
</comment>
<dbReference type="FunFam" id="3.80.30.20:FF:000001">
    <property type="entry name" value="tRNA-2-methylthio-N(6)-dimethylallyladenosine synthase 2"/>
    <property type="match status" value="1"/>
</dbReference>
<comment type="catalytic activity">
    <reaction evidence="10">
        <text>L-aspartate(89)-[ribosomal protein uS12]-hydrogen + (sulfur carrier)-SH + AH2 + 2 S-adenosyl-L-methionine = 3-methylsulfanyl-L-aspartate(89)-[ribosomal protein uS12]-hydrogen + (sulfur carrier)-H + 5'-deoxyadenosine + L-methionine + A + S-adenosyl-L-homocysteine + 2 H(+)</text>
        <dbReference type="Rhea" id="RHEA:37087"/>
        <dbReference type="Rhea" id="RHEA-COMP:10460"/>
        <dbReference type="Rhea" id="RHEA-COMP:10461"/>
        <dbReference type="Rhea" id="RHEA-COMP:14737"/>
        <dbReference type="Rhea" id="RHEA-COMP:14739"/>
        <dbReference type="ChEBI" id="CHEBI:13193"/>
        <dbReference type="ChEBI" id="CHEBI:15378"/>
        <dbReference type="ChEBI" id="CHEBI:17319"/>
        <dbReference type="ChEBI" id="CHEBI:17499"/>
        <dbReference type="ChEBI" id="CHEBI:29917"/>
        <dbReference type="ChEBI" id="CHEBI:29961"/>
        <dbReference type="ChEBI" id="CHEBI:57844"/>
        <dbReference type="ChEBI" id="CHEBI:57856"/>
        <dbReference type="ChEBI" id="CHEBI:59789"/>
        <dbReference type="ChEBI" id="CHEBI:64428"/>
        <dbReference type="ChEBI" id="CHEBI:73599"/>
        <dbReference type="EC" id="2.8.4.4"/>
    </reaction>
</comment>
<dbReference type="Gene3D" id="3.40.50.12160">
    <property type="entry name" value="Methylthiotransferase, N-terminal domain"/>
    <property type="match status" value="1"/>
</dbReference>
<evidence type="ECO:0000256" key="7">
    <source>
        <dbReference type="ARBA" id="ARBA00023004"/>
    </source>
</evidence>
<dbReference type="Gene3D" id="2.40.50.140">
    <property type="entry name" value="Nucleic acid-binding proteins"/>
    <property type="match status" value="1"/>
</dbReference>
<evidence type="ECO:0000259" key="12">
    <source>
        <dbReference type="PROSITE" id="PS51449"/>
    </source>
</evidence>
<dbReference type="InterPro" id="IPR007197">
    <property type="entry name" value="rSAM"/>
</dbReference>
<dbReference type="PROSITE" id="PS01278">
    <property type="entry name" value="MTTASE_RADICAL"/>
    <property type="match status" value="1"/>
</dbReference>
<dbReference type="NCBIfam" id="TIGR00089">
    <property type="entry name" value="MiaB/RimO family radical SAM methylthiotransferase"/>
    <property type="match status" value="1"/>
</dbReference>
<dbReference type="SFLD" id="SFLDF00274">
    <property type="entry name" value="ribosomal_protein_S12_methylth"/>
    <property type="match status" value="1"/>
</dbReference>
<comment type="function">
    <text evidence="1">Catalyzes the methylthiolation of N6-(dimethylallyl)adenosine (i(6)A), leading to the formation of 2-methylthio-N6-(dimethylallyl)adenosine (ms(2)i(6)A) at position 37 in tRNAs that read codons beginning with uridine.</text>
</comment>
<reference evidence="14" key="1">
    <citation type="submission" date="2019-12" db="EMBL/GenBank/DDBJ databases">
        <title>Clostridiaceae gen. nov. sp. nov., isolated from sediment in Xinjiang, China.</title>
        <authorList>
            <person name="Zhang R."/>
        </authorList>
    </citation>
    <scope>NUCLEOTIDE SEQUENCE</scope>
    <source>
        <strain evidence="14">D2Q-11</strain>
    </source>
</reference>
<keyword evidence="15" id="KW-1185">Reference proteome</keyword>
<feature type="binding site" evidence="10">
    <location>
        <position position="162"/>
    </location>
    <ligand>
        <name>[4Fe-4S] cluster</name>
        <dbReference type="ChEBI" id="CHEBI:49883"/>
        <label>2</label>
        <note>4Fe-4S-S-AdoMet</note>
    </ligand>
</feature>
<evidence type="ECO:0000256" key="6">
    <source>
        <dbReference type="ARBA" id="ARBA00022723"/>
    </source>
</evidence>
<feature type="binding site" evidence="10">
    <location>
        <position position="12"/>
    </location>
    <ligand>
        <name>[4Fe-4S] cluster</name>
        <dbReference type="ChEBI" id="CHEBI:49883"/>
        <label>1</label>
    </ligand>
</feature>
<keyword evidence="4 10" id="KW-0808">Transferase</keyword>
<keyword evidence="14" id="KW-0689">Ribosomal protein</keyword>
<evidence type="ECO:0000256" key="1">
    <source>
        <dbReference type="ARBA" id="ARBA00003234"/>
    </source>
</evidence>
<dbReference type="InterPro" id="IPR013848">
    <property type="entry name" value="Methylthiotransferase_N"/>
</dbReference>
<dbReference type="GO" id="GO:0005829">
    <property type="term" value="C:cytosol"/>
    <property type="evidence" value="ECO:0007669"/>
    <property type="project" value="TreeGrafter"/>
</dbReference>
<dbReference type="GO" id="GO:0103039">
    <property type="term" value="F:protein methylthiotransferase activity"/>
    <property type="evidence" value="ECO:0007669"/>
    <property type="project" value="UniProtKB-EC"/>
</dbReference>
<dbReference type="SMART" id="SM00729">
    <property type="entry name" value="Elp3"/>
    <property type="match status" value="1"/>
</dbReference>
<proteinExistence type="inferred from homology"/>
<keyword evidence="8 10" id="KW-0411">Iron-sulfur</keyword>
<feature type="binding site" evidence="10">
    <location>
        <position position="82"/>
    </location>
    <ligand>
        <name>[4Fe-4S] cluster</name>
        <dbReference type="ChEBI" id="CHEBI:49883"/>
        <label>1</label>
    </ligand>
</feature>
<comment type="similarity">
    <text evidence="10">Belongs to the methylthiotransferase family. RimO subfamily.</text>
</comment>
<dbReference type="RefSeq" id="WP_203367812.1">
    <property type="nucleotide sequence ID" value="NZ_WSFT01000053.1"/>
</dbReference>
<dbReference type="InterPro" id="IPR012340">
    <property type="entry name" value="NA-bd_OB-fold"/>
</dbReference>
<feature type="domain" description="Radical SAM core" evidence="13">
    <location>
        <begin position="141"/>
        <end position="371"/>
    </location>
</feature>
<keyword evidence="14" id="KW-0687">Ribonucleoprotein</keyword>
<evidence type="ECO:0000256" key="2">
    <source>
        <dbReference type="ARBA" id="ARBA00022485"/>
    </source>
</evidence>
<dbReference type="Pfam" id="PF18693">
    <property type="entry name" value="TRAM_2"/>
    <property type="match status" value="1"/>
</dbReference>
<comment type="caution">
    <text evidence="14">The sequence shown here is derived from an EMBL/GenBank/DDBJ whole genome shotgun (WGS) entry which is preliminary data.</text>
</comment>
<dbReference type="Gene3D" id="3.80.30.20">
    <property type="entry name" value="tm_1862 like domain"/>
    <property type="match status" value="1"/>
</dbReference>
<dbReference type="FunFam" id="3.40.50.12160:FF:000003">
    <property type="entry name" value="CDK5 regulatory subunit-associated protein 1"/>
    <property type="match status" value="1"/>
</dbReference>
<protein>
    <recommendedName>
        <fullName evidence="10">Ribosomal protein uS12 methylthiotransferase RimO</fullName>
        <shortName evidence="10">uS12 MTTase</shortName>
        <shortName evidence="10">uS12 methylthiotransferase</shortName>
        <ecNumber evidence="10">2.8.4.4</ecNumber>
    </recommendedName>
    <alternativeName>
        <fullName evidence="10">Ribosomal protein uS12 (aspartate-C(3))-methylthiotransferase</fullName>
    </alternativeName>
    <alternativeName>
        <fullName evidence="10">Ribosome maturation factor RimO</fullName>
    </alternativeName>
</protein>
<keyword evidence="6 10" id="KW-0479">Metal-binding</keyword>
<evidence type="ECO:0000256" key="9">
    <source>
        <dbReference type="ARBA" id="ARBA00051425"/>
    </source>
</evidence>
<dbReference type="InterPro" id="IPR058240">
    <property type="entry name" value="rSAM_sf"/>
</dbReference>
<evidence type="ECO:0000256" key="4">
    <source>
        <dbReference type="ARBA" id="ARBA00022679"/>
    </source>
</evidence>
<dbReference type="SFLD" id="SFLDG01061">
    <property type="entry name" value="methylthiotransferase"/>
    <property type="match status" value="1"/>
</dbReference>
<dbReference type="FunFam" id="2.40.50.140:FF:000210">
    <property type="entry name" value="Ribosomal protein S12 methylthiotransferase RimO"/>
    <property type="match status" value="1"/>
</dbReference>
<dbReference type="InterPro" id="IPR038135">
    <property type="entry name" value="Methylthiotransferase_N_sf"/>
</dbReference>
<dbReference type="GO" id="GO:0005840">
    <property type="term" value="C:ribosome"/>
    <property type="evidence" value="ECO:0007669"/>
    <property type="project" value="UniProtKB-KW"/>
</dbReference>
<dbReference type="PANTHER" id="PTHR43837:SF1">
    <property type="entry name" value="RIBOSOMAL PROTEIN US12 METHYLTHIOTRANSFERASE RIMO"/>
    <property type="match status" value="1"/>
</dbReference>
<dbReference type="PROSITE" id="PS51449">
    <property type="entry name" value="MTTASE_N"/>
    <property type="match status" value="1"/>
</dbReference>
<evidence type="ECO:0000259" key="13">
    <source>
        <dbReference type="PROSITE" id="PS51918"/>
    </source>
</evidence>
<name>A0A942UYF7_9FIRM</name>
<dbReference type="InterPro" id="IPR020612">
    <property type="entry name" value="Methylthiotransferase_CS"/>
</dbReference>
<feature type="binding site" evidence="10">
    <location>
        <position position="155"/>
    </location>
    <ligand>
        <name>[4Fe-4S] cluster</name>
        <dbReference type="ChEBI" id="CHEBI:49883"/>
        <label>2</label>
        <note>4Fe-4S-S-AdoMet</note>
    </ligand>
</feature>
<dbReference type="GO" id="GO:0051539">
    <property type="term" value="F:4 iron, 4 sulfur cluster binding"/>
    <property type="evidence" value="ECO:0007669"/>
    <property type="project" value="UniProtKB-UniRule"/>
</dbReference>
<dbReference type="NCBIfam" id="TIGR01125">
    <property type="entry name" value="30S ribosomal protein S12 methylthiotransferase RimO"/>
    <property type="match status" value="1"/>
</dbReference>
<dbReference type="CDD" id="cd01335">
    <property type="entry name" value="Radical_SAM"/>
    <property type="match status" value="1"/>
</dbReference>
<dbReference type="InterPro" id="IPR005839">
    <property type="entry name" value="Methylthiotransferase"/>
</dbReference>
<dbReference type="InterPro" id="IPR006638">
    <property type="entry name" value="Elp3/MiaA/NifB-like_rSAM"/>
</dbReference>
<comment type="subcellular location">
    <subcellularLocation>
        <location evidence="10">Cytoplasm</location>
    </subcellularLocation>
</comment>
<dbReference type="Pfam" id="PF00919">
    <property type="entry name" value="UPF0004"/>
    <property type="match status" value="1"/>
</dbReference>
<dbReference type="GO" id="GO:0035597">
    <property type="term" value="F:tRNA-2-methylthio-N(6)-dimethylallyladenosine(37) synthase activity"/>
    <property type="evidence" value="ECO:0007669"/>
    <property type="project" value="UniProtKB-EC"/>
</dbReference>
<dbReference type="EMBL" id="WSFT01000053">
    <property type="protein sequence ID" value="MBS4539905.1"/>
    <property type="molecule type" value="Genomic_DNA"/>
</dbReference>
<dbReference type="Proteomes" id="UP000724672">
    <property type="component" value="Unassembled WGS sequence"/>
</dbReference>
<evidence type="ECO:0000313" key="14">
    <source>
        <dbReference type="EMBL" id="MBS4539905.1"/>
    </source>
</evidence>
<feature type="binding site" evidence="10">
    <location>
        <position position="48"/>
    </location>
    <ligand>
        <name>[4Fe-4S] cluster</name>
        <dbReference type="ChEBI" id="CHEBI:49883"/>
        <label>1</label>
    </ligand>
</feature>
<comment type="function">
    <text evidence="10">Catalyzes the methylthiolation of an aspartic acid residue of ribosomal protein uS12.</text>
</comment>
<sequence>MSINIAMVSLGCSKNLVDSELMMGLLDKEGYKIIDELDKANIIIVNTCGFIDAAKEESIDTILEMAEFKNNGVCNMLIVAGCLSERYQEMLIEEMPEIDAIVGTGNIREIAEIIKEYKEEKIIRVGDIHSDYLEEHPRIPLEPGATSYIKISEGCNNYCTYCIIPKLRGKYRSRKIESILEEARELVKRGTREIILIAQDTTKYGIDIYNEYKLPELLDELNKIEDLKWIRILYMYPETFSDSLINSIKNNEKVTNYVDIPIQHISDNVLKRMNRKTNKQTITNLINNLRKEIPNIIIRTTIIVGFPGENQDDFNELSDFIKDIKFDRLGVFSYSKEEDTAASKFEDQIPENIKEERKEILMQIQQNISENLTNKKVGKVYDVIIEEKVQHEDLYIGRTYMDSPEIDGCVYISSTKELEIGSFANVKITESYDYDLKGEIINEFSK</sequence>
<keyword evidence="2 10" id="KW-0004">4Fe-4S</keyword>
<dbReference type="InterPro" id="IPR005840">
    <property type="entry name" value="Ribosomal_uS12_MeSTrfase_RimO"/>
</dbReference>
<evidence type="ECO:0000313" key="15">
    <source>
        <dbReference type="Proteomes" id="UP000724672"/>
    </source>
</evidence>
<keyword evidence="5 10" id="KW-0949">S-adenosyl-L-methionine</keyword>
<dbReference type="SUPFAM" id="SSF102114">
    <property type="entry name" value="Radical SAM enzymes"/>
    <property type="match status" value="1"/>
</dbReference>